<protein>
    <submittedName>
        <fullName evidence="1">Uncharacterized protein</fullName>
    </submittedName>
</protein>
<proteinExistence type="predicted"/>
<evidence type="ECO:0000313" key="2">
    <source>
        <dbReference type="Proteomes" id="UP000244005"/>
    </source>
</evidence>
<sequence length="71" mass="8286">MKVSSLPNRQHMPYGTFLGPASSSFLNGRHIKALHALTRMTSSFQEKSDRIWHLFMHMQFHCEQPQPIFLT</sequence>
<dbReference type="AlphaFoldDB" id="A0A2R6WAG4"/>
<organism evidence="1 2">
    <name type="scientific">Marchantia polymorpha</name>
    <name type="common">Common liverwort</name>
    <name type="synonym">Marchantia aquatica</name>
    <dbReference type="NCBI Taxonomy" id="3197"/>
    <lineage>
        <taxon>Eukaryota</taxon>
        <taxon>Viridiplantae</taxon>
        <taxon>Streptophyta</taxon>
        <taxon>Embryophyta</taxon>
        <taxon>Marchantiophyta</taxon>
        <taxon>Marchantiopsida</taxon>
        <taxon>Marchantiidae</taxon>
        <taxon>Marchantiales</taxon>
        <taxon>Marchantiaceae</taxon>
        <taxon>Marchantia</taxon>
    </lineage>
</organism>
<evidence type="ECO:0000313" key="1">
    <source>
        <dbReference type="EMBL" id="PTQ30842.1"/>
    </source>
</evidence>
<name>A0A2R6WAG4_MARPO</name>
<dbReference type="EMBL" id="KZ772791">
    <property type="protein sequence ID" value="PTQ30842.1"/>
    <property type="molecule type" value="Genomic_DNA"/>
</dbReference>
<keyword evidence="2" id="KW-1185">Reference proteome</keyword>
<accession>A0A2R6WAG4</accession>
<dbReference type="Proteomes" id="UP000244005">
    <property type="component" value="Unassembled WGS sequence"/>
</dbReference>
<reference evidence="2" key="1">
    <citation type="journal article" date="2017" name="Cell">
        <title>Insights into land plant evolution garnered from the Marchantia polymorpha genome.</title>
        <authorList>
            <person name="Bowman J.L."/>
            <person name="Kohchi T."/>
            <person name="Yamato K.T."/>
            <person name="Jenkins J."/>
            <person name="Shu S."/>
            <person name="Ishizaki K."/>
            <person name="Yamaoka S."/>
            <person name="Nishihama R."/>
            <person name="Nakamura Y."/>
            <person name="Berger F."/>
            <person name="Adam C."/>
            <person name="Aki S.S."/>
            <person name="Althoff F."/>
            <person name="Araki T."/>
            <person name="Arteaga-Vazquez M.A."/>
            <person name="Balasubrmanian S."/>
            <person name="Barry K."/>
            <person name="Bauer D."/>
            <person name="Boehm C.R."/>
            <person name="Briginshaw L."/>
            <person name="Caballero-Perez J."/>
            <person name="Catarino B."/>
            <person name="Chen F."/>
            <person name="Chiyoda S."/>
            <person name="Chovatia M."/>
            <person name="Davies K.M."/>
            <person name="Delmans M."/>
            <person name="Demura T."/>
            <person name="Dierschke T."/>
            <person name="Dolan L."/>
            <person name="Dorantes-Acosta A.E."/>
            <person name="Eklund D.M."/>
            <person name="Florent S.N."/>
            <person name="Flores-Sandoval E."/>
            <person name="Fujiyama A."/>
            <person name="Fukuzawa H."/>
            <person name="Galik B."/>
            <person name="Grimanelli D."/>
            <person name="Grimwood J."/>
            <person name="Grossniklaus U."/>
            <person name="Hamada T."/>
            <person name="Haseloff J."/>
            <person name="Hetherington A.J."/>
            <person name="Higo A."/>
            <person name="Hirakawa Y."/>
            <person name="Hundley H.N."/>
            <person name="Ikeda Y."/>
            <person name="Inoue K."/>
            <person name="Inoue S.I."/>
            <person name="Ishida S."/>
            <person name="Jia Q."/>
            <person name="Kakita M."/>
            <person name="Kanazawa T."/>
            <person name="Kawai Y."/>
            <person name="Kawashima T."/>
            <person name="Kennedy M."/>
            <person name="Kinose K."/>
            <person name="Kinoshita T."/>
            <person name="Kohara Y."/>
            <person name="Koide E."/>
            <person name="Komatsu K."/>
            <person name="Kopischke S."/>
            <person name="Kubo M."/>
            <person name="Kyozuka J."/>
            <person name="Lagercrantz U."/>
            <person name="Lin S.S."/>
            <person name="Lindquist E."/>
            <person name="Lipzen A.M."/>
            <person name="Lu C.W."/>
            <person name="De Luna E."/>
            <person name="Martienssen R.A."/>
            <person name="Minamino N."/>
            <person name="Mizutani M."/>
            <person name="Mizutani M."/>
            <person name="Mochizuki N."/>
            <person name="Monte I."/>
            <person name="Mosher R."/>
            <person name="Nagasaki H."/>
            <person name="Nakagami H."/>
            <person name="Naramoto S."/>
            <person name="Nishitani K."/>
            <person name="Ohtani M."/>
            <person name="Okamoto T."/>
            <person name="Okumura M."/>
            <person name="Phillips J."/>
            <person name="Pollak B."/>
            <person name="Reinders A."/>
            <person name="Rovekamp M."/>
            <person name="Sano R."/>
            <person name="Sawa S."/>
            <person name="Schmid M.W."/>
            <person name="Shirakawa M."/>
            <person name="Solano R."/>
            <person name="Spunde A."/>
            <person name="Suetsugu N."/>
            <person name="Sugano S."/>
            <person name="Sugiyama A."/>
            <person name="Sun R."/>
            <person name="Suzuki Y."/>
            <person name="Takenaka M."/>
            <person name="Takezawa D."/>
            <person name="Tomogane H."/>
            <person name="Tsuzuki M."/>
            <person name="Ueda T."/>
            <person name="Umeda M."/>
            <person name="Ward J.M."/>
            <person name="Watanabe Y."/>
            <person name="Yazaki K."/>
            <person name="Yokoyama R."/>
            <person name="Yoshitake Y."/>
            <person name="Yotsui I."/>
            <person name="Zachgo S."/>
            <person name="Schmutz J."/>
        </authorList>
    </citation>
    <scope>NUCLEOTIDE SEQUENCE [LARGE SCALE GENOMIC DNA]</scope>
    <source>
        <strain evidence="2">Tak-1</strain>
    </source>
</reference>
<gene>
    <name evidence="1" type="ORF">MARPO_0119s0042</name>
</gene>
<dbReference type="Gramene" id="Mp4g15180.1">
    <property type="protein sequence ID" value="Mp4g15180.1.cds1"/>
    <property type="gene ID" value="Mp4g15180"/>
</dbReference>